<name>A0ABN9LG03_9NEOB</name>
<keyword evidence="4 9" id="KW-0863">Zinc-finger</keyword>
<evidence type="ECO:0000256" key="8">
    <source>
        <dbReference type="ARBA" id="ARBA00043023"/>
    </source>
</evidence>
<evidence type="ECO:0000259" key="11">
    <source>
        <dbReference type="PROSITE" id="PS50158"/>
    </source>
</evidence>
<dbReference type="Pfam" id="PF00098">
    <property type="entry name" value="zf-CCHC"/>
    <property type="match status" value="1"/>
</dbReference>
<dbReference type="PROSITE" id="PS50158">
    <property type="entry name" value="ZF_CCHC"/>
    <property type="match status" value="2"/>
</dbReference>
<keyword evidence="5" id="KW-0862">Zinc</keyword>
<evidence type="ECO:0000256" key="1">
    <source>
        <dbReference type="ARBA" id="ARBA00004123"/>
    </source>
</evidence>
<dbReference type="InterPro" id="IPR051644">
    <property type="entry name" value="TRAMP_AT-DNA-binding"/>
</dbReference>
<proteinExistence type="predicted"/>
<keyword evidence="13" id="KW-1185">Reference proteome</keyword>
<evidence type="ECO:0000256" key="5">
    <source>
        <dbReference type="ARBA" id="ARBA00022833"/>
    </source>
</evidence>
<evidence type="ECO:0000313" key="13">
    <source>
        <dbReference type="Proteomes" id="UP001176940"/>
    </source>
</evidence>
<dbReference type="Gene3D" id="4.10.60.10">
    <property type="entry name" value="Zinc finger, CCHC-type"/>
    <property type="match status" value="2"/>
</dbReference>
<evidence type="ECO:0000256" key="4">
    <source>
        <dbReference type="ARBA" id="ARBA00022771"/>
    </source>
</evidence>
<protein>
    <recommendedName>
        <fullName evidence="7">Zinc finger CCHC domain-containing protein 7</fullName>
    </recommendedName>
    <alternativeName>
        <fullName evidence="8">TRAMP-like complex RNA-binding factor ZCCHC7</fullName>
    </alternativeName>
</protein>
<comment type="caution">
    <text evidence="12">The sequence shown here is derived from an EMBL/GenBank/DDBJ whole genome shotgun (WGS) entry which is preliminary data.</text>
</comment>
<feature type="non-terminal residue" evidence="12">
    <location>
        <position position="1"/>
    </location>
</feature>
<reference evidence="12" key="1">
    <citation type="submission" date="2023-07" db="EMBL/GenBank/DDBJ databases">
        <authorList>
            <person name="Stuckert A."/>
        </authorList>
    </citation>
    <scope>NUCLEOTIDE SEQUENCE</scope>
</reference>
<evidence type="ECO:0000313" key="12">
    <source>
        <dbReference type="EMBL" id="CAJ0940691.1"/>
    </source>
</evidence>
<organism evidence="12 13">
    <name type="scientific">Ranitomeya imitator</name>
    <name type="common">mimic poison frog</name>
    <dbReference type="NCBI Taxonomy" id="111125"/>
    <lineage>
        <taxon>Eukaryota</taxon>
        <taxon>Metazoa</taxon>
        <taxon>Chordata</taxon>
        <taxon>Craniata</taxon>
        <taxon>Vertebrata</taxon>
        <taxon>Euteleostomi</taxon>
        <taxon>Amphibia</taxon>
        <taxon>Batrachia</taxon>
        <taxon>Anura</taxon>
        <taxon>Neobatrachia</taxon>
        <taxon>Hyloidea</taxon>
        <taxon>Dendrobatidae</taxon>
        <taxon>Dendrobatinae</taxon>
        <taxon>Ranitomeya</taxon>
    </lineage>
</organism>
<feature type="region of interest" description="Disordered" evidence="10">
    <location>
        <begin position="35"/>
        <end position="55"/>
    </location>
</feature>
<dbReference type="Proteomes" id="UP001176940">
    <property type="component" value="Unassembled WGS sequence"/>
</dbReference>
<keyword evidence="6" id="KW-0539">Nucleus</keyword>
<dbReference type="SUPFAM" id="SSF57756">
    <property type="entry name" value="Retrovirus zinc finger-like domains"/>
    <property type="match status" value="2"/>
</dbReference>
<evidence type="ECO:0000256" key="10">
    <source>
        <dbReference type="SAM" id="MobiDB-lite"/>
    </source>
</evidence>
<dbReference type="SMART" id="SM00343">
    <property type="entry name" value="ZnF_C2HC"/>
    <property type="match status" value="4"/>
</dbReference>
<comment type="subcellular location">
    <subcellularLocation>
        <location evidence="1">Nucleus</location>
    </subcellularLocation>
</comment>
<evidence type="ECO:0000256" key="2">
    <source>
        <dbReference type="ARBA" id="ARBA00022723"/>
    </source>
</evidence>
<keyword evidence="2" id="KW-0479">Metal-binding</keyword>
<evidence type="ECO:0000256" key="6">
    <source>
        <dbReference type="ARBA" id="ARBA00023242"/>
    </source>
</evidence>
<dbReference type="InterPro" id="IPR001878">
    <property type="entry name" value="Znf_CCHC"/>
</dbReference>
<dbReference type="PANTHER" id="PTHR46543:SF1">
    <property type="entry name" value="ZINC FINGER CCHC DOMAIN-CONTAINING PROTEIN 7"/>
    <property type="match status" value="1"/>
</dbReference>
<feature type="domain" description="CCHC-type" evidence="11">
    <location>
        <begin position="185"/>
        <end position="200"/>
    </location>
</feature>
<gene>
    <name evidence="12" type="ORF">RIMI_LOCUS8846132</name>
</gene>
<evidence type="ECO:0000256" key="9">
    <source>
        <dbReference type="PROSITE-ProRule" id="PRU00047"/>
    </source>
</evidence>
<dbReference type="EMBL" id="CAUEEQ010017855">
    <property type="protein sequence ID" value="CAJ0940691.1"/>
    <property type="molecule type" value="Genomic_DNA"/>
</dbReference>
<evidence type="ECO:0000256" key="3">
    <source>
        <dbReference type="ARBA" id="ARBA00022737"/>
    </source>
</evidence>
<accession>A0ABN9LG03</accession>
<sequence>LSALTGERRPAVKQSTSVTSPLYFTVGAQSVLEAEGEGPADTGNDGNQGKHRVTKRGPALSYPMFTLVTSEDIAESVSHTPIQRCLRGVQRRNKVLDFLPRPATAQQGPDRCCLSHWTISLARTLQRHGSLAISSSVTAQITNTTRLRRSKFRYYPEDKNVICRNCNKRGHLSKSCPEPKKLPACCLCGRRGHLQYDCPDPYCSNCFMPGHIYQDCSERPHWQKKCFRCSMIGHYADLLPTASVNVQIERSAQNCGRRHCRITDQMGFSSGLEIGLAMTGI</sequence>
<feature type="domain" description="CCHC-type" evidence="11">
    <location>
        <begin position="163"/>
        <end position="178"/>
    </location>
</feature>
<dbReference type="InterPro" id="IPR036875">
    <property type="entry name" value="Znf_CCHC_sf"/>
</dbReference>
<keyword evidence="3" id="KW-0677">Repeat</keyword>
<dbReference type="PANTHER" id="PTHR46543">
    <property type="entry name" value="ZINC FINGER CCHC DOMAIN-CONTAINING PROTEIN 7"/>
    <property type="match status" value="1"/>
</dbReference>
<evidence type="ECO:0000256" key="7">
    <source>
        <dbReference type="ARBA" id="ARBA00041190"/>
    </source>
</evidence>